<dbReference type="PANTHER" id="PTHR10972:SF184">
    <property type="entry name" value="OXYSTEROL-BINDING PROTEIN HOMOLOG 4-RELATED"/>
    <property type="match status" value="1"/>
</dbReference>
<dbReference type="Proteomes" id="UP000305067">
    <property type="component" value="Unassembled WGS sequence"/>
</dbReference>
<dbReference type="OrthoDB" id="14833at2759"/>
<gene>
    <name evidence="4" type="ORF">BDV98DRAFT_607309</name>
</gene>
<accession>A0A5C3Q756</accession>
<dbReference type="Pfam" id="PF01237">
    <property type="entry name" value="Oxysterol_BP"/>
    <property type="match status" value="1"/>
</dbReference>
<dbReference type="Gene3D" id="6.10.250.1430">
    <property type="match status" value="1"/>
</dbReference>
<reference evidence="4 5" key="1">
    <citation type="journal article" date="2019" name="Nat. Ecol. Evol.">
        <title>Megaphylogeny resolves global patterns of mushroom evolution.</title>
        <authorList>
            <person name="Varga T."/>
            <person name="Krizsan K."/>
            <person name="Foldi C."/>
            <person name="Dima B."/>
            <person name="Sanchez-Garcia M."/>
            <person name="Sanchez-Ramirez S."/>
            <person name="Szollosi G.J."/>
            <person name="Szarkandi J.G."/>
            <person name="Papp V."/>
            <person name="Albert L."/>
            <person name="Andreopoulos W."/>
            <person name="Angelini C."/>
            <person name="Antonin V."/>
            <person name="Barry K.W."/>
            <person name="Bougher N.L."/>
            <person name="Buchanan P."/>
            <person name="Buyck B."/>
            <person name="Bense V."/>
            <person name="Catcheside P."/>
            <person name="Chovatia M."/>
            <person name="Cooper J."/>
            <person name="Damon W."/>
            <person name="Desjardin D."/>
            <person name="Finy P."/>
            <person name="Geml J."/>
            <person name="Haridas S."/>
            <person name="Hughes K."/>
            <person name="Justo A."/>
            <person name="Karasinski D."/>
            <person name="Kautmanova I."/>
            <person name="Kiss B."/>
            <person name="Kocsube S."/>
            <person name="Kotiranta H."/>
            <person name="LaButti K.M."/>
            <person name="Lechner B.E."/>
            <person name="Liimatainen K."/>
            <person name="Lipzen A."/>
            <person name="Lukacs Z."/>
            <person name="Mihaltcheva S."/>
            <person name="Morgado L.N."/>
            <person name="Niskanen T."/>
            <person name="Noordeloos M.E."/>
            <person name="Ohm R.A."/>
            <person name="Ortiz-Santana B."/>
            <person name="Ovrebo C."/>
            <person name="Racz N."/>
            <person name="Riley R."/>
            <person name="Savchenko A."/>
            <person name="Shiryaev A."/>
            <person name="Soop K."/>
            <person name="Spirin V."/>
            <person name="Szebenyi C."/>
            <person name="Tomsovsky M."/>
            <person name="Tulloss R.E."/>
            <person name="Uehling J."/>
            <person name="Grigoriev I.V."/>
            <person name="Vagvolgyi C."/>
            <person name="Papp T."/>
            <person name="Martin F.M."/>
            <person name="Miettinen O."/>
            <person name="Hibbett D.S."/>
            <person name="Nagy L.G."/>
        </authorList>
    </citation>
    <scope>NUCLEOTIDE SEQUENCE [LARGE SCALE GENOMIC DNA]</scope>
    <source>
        <strain evidence="4 5">CBS 309.79</strain>
    </source>
</reference>
<organism evidence="4 5">
    <name type="scientific">Pterulicium gracile</name>
    <dbReference type="NCBI Taxonomy" id="1884261"/>
    <lineage>
        <taxon>Eukaryota</taxon>
        <taxon>Fungi</taxon>
        <taxon>Dikarya</taxon>
        <taxon>Basidiomycota</taxon>
        <taxon>Agaricomycotina</taxon>
        <taxon>Agaricomycetes</taxon>
        <taxon>Agaricomycetidae</taxon>
        <taxon>Agaricales</taxon>
        <taxon>Pleurotineae</taxon>
        <taxon>Pterulaceae</taxon>
        <taxon>Pterulicium</taxon>
    </lineage>
</organism>
<keyword evidence="5" id="KW-1185">Reference proteome</keyword>
<dbReference type="STRING" id="1884261.A0A5C3Q756"/>
<evidence type="ECO:0000313" key="5">
    <source>
        <dbReference type="Proteomes" id="UP000305067"/>
    </source>
</evidence>
<dbReference type="AlphaFoldDB" id="A0A5C3Q756"/>
<dbReference type="GO" id="GO:0008142">
    <property type="term" value="F:oxysterol binding"/>
    <property type="evidence" value="ECO:0007669"/>
    <property type="project" value="TreeGrafter"/>
</dbReference>
<dbReference type="Gene3D" id="1.10.287.2720">
    <property type="match status" value="1"/>
</dbReference>
<dbReference type="PANTHER" id="PTHR10972">
    <property type="entry name" value="OXYSTEROL-BINDING PROTEIN-RELATED"/>
    <property type="match status" value="1"/>
</dbReference>
<dbReference type="SUPFAM" id="SSF144000">
    <property type="entry name" value="Oxysterol-binding protein-like"/>
    <property type="match status" value="1"/>
</dbReference>
<feature type="region of interest" description="Disordered" evidence="3">
    <location>
        <begin position="330"/>
        <end position="349"/>
    </location>
</feature>
<dbReference type="InterPro" id="IPR037239">
    <property type="entry name" value="OSBP_sf"/>
</dbReference>
<dbReference type="GO" id="GO:0016020">
    <property type="term" value="C:membrane"/>
    <property type="evidence" value="ECO:0007669"/>
    <property type="project" value="TreeGrafter"/>
</dbReference>
<dbReference type="Gene3D" id="2.40.160.120">
    <property type="match status" value="1"/>
</dbReference>
<evidence type="ECO:0000313" key="4">
    <source>
        <dbReference type="EMBL" id="TFK97832.1"/>
    </source>
</evidence>
<dbReference type="GO" id="GO:0005829">
    <property type="term" value="C:cytosol"/>
    <property type="evidence" value="ECO:0007669"/>
    <property type="project" value="TreeGrafter"/>
</dbReference>
<name>A0A5C3Q756_9AGAR</name>
<proteinExistence type="inferred from homology"/>
<dbReference type="EMBL" id="ML178844">
    <property type="protein sequence ID" value="TFK97832.1"/>
    <property type="molecule type" value="Genomic_DNA"/>
</dbReference>
<sequence>MSHPEQAGDGVPAAQKSSWTAFVKSIASVSGDLSSLTAPPFILSPVSLTEYPSYWCEHPGLFAKIADAKDDESRALAVLNWFISTLKGQYTSRNESMGSEKKPLNPVLGELFYGFWADKDGRGKTSLLVEQVSHHPPITAYVIENQSKGLRLVGHNAQKTSFSAGSIIVKQIGHAVLTYTPPTGTPVEYLLTFPRLRIDGIWYGSPYIELAETSYVSGGGFVSTVDYKGKGYFSGKSHSFKATVAPVMGTGVGEARYTIEGTWHTTSKITKSSGKVAAKGDEFHNVESGAYGKKEEVSVGDVATMEDFETRKLWGAVAKGIKTGDFDTASKEKSTIENDQRQRRKDEQAAGKTWPLKHFKLVENHPTCTSSLLFVFFVVLRVCFVFRVRVNASGLECAYTRLVLLFISRPHTLVPVPITDAIFLFADERLGQLFKATPPTEEGYEFLANWPAGKYD</sequence>
<evidence type="ECO:0000256" key="1">
    <source>
        <dbReference type="ARBA" id="ARBA00008842"/>
    </source>
</evidence>
<dbReference type="InterPro" id="IPR018494">
    <property type="entry name" value="Oxysterol-bd_CS"/>
</dbReference>
<protein>
    <recommendedName>
        <fullName evidence="6">Oxysterol-binding protein</fullName>
    </recommendedName>
</protein>
<evidence type="ECO:0008006" key="6">
    <source>
        <dbReference type="Google" id="ProtNLM"/>
    </source>
</evidence>
<dbReference type="PROSITE" id="PS01013">
    <property type="entry name" value="OSBP"/>
    <property type="match status" value="1"/>
</dbReference>
<comment type="similarity">
    <text evidence="1 2">Belongs to the OSBP family.</text>
</comment>
<dbReference type="Gene3D" id="3.30.70.3490">
    <property type="match status" value="1"/>
</dbReference>
<dbReference type="InterPro" id="IPR000648">
    <property type="entry name" value="Oxysterol-bd"/>
</dbReference>
<evidence type="ECO:0000256" key="2">
    <source>
        <dbReference type="RuleBase" id="RU003844"/>
    </source>
</evidence>
<evidence type="ECO:0000256" key="3">
    <source>
        <dbReference type="SAM" id="MobiDB-lite"/>
    </source>
</evidence>